<evidence type="ECO:0000256" key="1">
    <source>
        <dbReference type="SAM" id="MobiDB-lite"/>
    </source>
</evidence>
<dbReference type="InterPro" id="IPR007344">
    <property type="entry name" value="GrpB/CoaE"/>
</dbReference>
<accession>A0A5P2X571</accession>
<keyword evidence="2" id="KW-0808">Transferase</keyword>
<dbReference type="PANTHER" id="PTHR34822">
    <property type="entry name" value="GRPB DOMAIN PROTEIN (AFU_ORTHOLOGUE AFUA_1G01530)"/>
    <property type="match status" value="1"/>
</dbReference>
<sequence length="214" mass="23433">MSIVISVSEYDPQWAAEFTLLRDQLASRVADLALSIEHVGSTAAPGCAAKPIIDLDIVVTEPSTMAVPVTRLAAAGYRHGDLGVAGREAFQAPLNARPHHLYAVVSESKPYLDHILLRDYLRHHPDQARRYSQFKKWVALQSAADREGRTAYSEAKRMLVKELLSKALPTKAPGNVTQVAAEELRAHHEEANGDTAYATTRSGPEPESLQPKYG</sequence>
<dbReference type="Proteomes" id="UP000549009">
    <property type="component" value="Unassembled WGS sequence"/>
</dbReference>
<dbReference type="Gene3D" id="3.30.460.10">
    <property type="entry name" value="Beta Polymerase, domain 2"/>
    <property type="match status" value="1"/>
</dbReference>
<evidence type="ECO:0000313" key="2">
    <source>
        <dbReference type="EMBL" id="MBB5109378.1"/>
    </source>
</evidence>
<evidence type="ECO:0000313" key="4">
    <source>
        <dbReference type="Proteomes" id="UP000326505"/>
    </source>
</evidence>
<proteinExistence type="predicted"/>
<dbReference type="EMBL" id="CP023690">
    <property type="protein sequence ID" value="QEV57542.1"/>
    <property type="molecule type" value="Genomic_DNA"/>
</dbReference>
<dbReference type="SUPFAM" id="SSF81301">
    <property type="entry name" value="Nucleotidyltransferase"/>
    <property type="match status" value="1"/>
</dbReference>
<evidence type="ECO:0000313" key="3">
    <source>
        <dbReference type="EMBL" id="QEV57542.1"/>
    </source>
</evidence>
<dbReference type="Pfam" id="PF04229">
    <property type="entry name" value="GrpB"/>
    <property type="match status" value="1"/>
</dbReference>
<name>A0A5P2X571_STRST</name>
<keyword evidence="5" id="KW-1185">Reference proteome</keyword>
<organism evidence="3 4">
    <name type="scientific">Streptomyces spectabilis</name>
    <dbReference type="NCBI Taxonomy" id="68270"/>
    <lineage>
        <taxon>Bacteria</taxon>
        <taxon>Bacillati</taxon>
        <taxon>Actinomycetota</taxon>
        <taxon>Actinomycetes</taxon>
        <taxon>Kitasatosporales</taxon>
        <taxon>Streptomycetaceae</taxon>
        <taxon>Streptomyces</taxon>
    </lineage>
</organism>
<protein>
    <submittedName>
        <fullName evidence="3">GrpB family protein</fullName>
    </submittedName>
    <submittedName>
        <fullName evidence="2">GrpB-like predicted nucleotidyltransferase (UPF0157 family)</fullName>
    </submittedName>
</protein>
<dbReference type="KEGG" id="sspb:CP982_01405"/>
<evidence type="ECO:0000313" key="5">
    <source>
        <dbReference type="Proteomes" id="UP000549009"/>
    </source>
</evidence>
<feature type="region of interest" description="Disordered" evidence="1">
    <location>
        <begin position="186"/>
        <end position="214"/>
    </location>
</feature>
<dbReference type="RefSeq" id="WP_150508752.1">
    <property type="nucleotide sequence ID" value="NZ_BMSQ01000017.1"/>
</dbReference>
<reference evidence="2 5" key="2">
    <citation type="submission" date="2020-08" db="EMBL/GenBank/DDBJ databases">
        <title>Genomic Encyclopedia of Type Strains, Phase III (KMG-III): the genomes of soil and plant-associated and newly described type strains.</title>
        <authorList>
            <person name="Whitman W."/>
        </authorList>
    </citation>
    <scope>NUCLEOTIDE SEQUENCE [LARGE SCALE GENOMIC DNA]</scope>
    <source>
        <strain evidence="2 5">CECT 3146</strain>
    </source>
</reference>
<dbReference type="EMBL" id="JACHJD010000027">
    <property type="protein sequence ID" value="MBB5109378.1"/>
    <property type="molecule type" value="Genomic_DNA"/>
</dbReference>
<dbReference type="OrthoDB" id="9799092at2"/>
<dbReference type="Proteomes" id="UP000326505">
    <property type="component" value="Chromosome"/>
</dbReference>
<reference evidence="3 4" key="1">
    <citation type="submission" date="2017-09" db="EMBL/GenBank/DDBJ databases">
        <authorList>
            <person name="Lee N."/>
            <person name="Cho B.-K."/>
        </authorList>
    </citation>
    <scope>NUCLEOTIDE SEQUENCE [LARGE SCALE GENOMIC DNA]</scope>
    <source>
        <strain evidence="3 4">ATCC 27465</strain>
    </source>
</reference>
<dbReference type="InterPro" id="IPR043519">
    <property type="entry name" value="NT_sf"/>
</dbReference>
<dbReference type="PANTHER" id="PTHR34822:SF1">
    <property type="entry name" value="GRPB FAMILY PROTEIN"/>
    <property type="match status" value="1"/>
</dbReference>
<dbReference type="AlphaFoldDB" id="A0A5P2X571"/>
<dbReference type="GO" id="GO:0016740">
    <property type="term" value="F:transferase activity"/>
    <property type="evidence" value="ECO:0007669"/>
    <property type="project" value="UniProtKB-KW"/>
</dbReference>
<gene>
    <name evidence="3" type="ORF">CP982_01405</name>
    <name evidence="2" type="ORF">FHS40_008506</name>
</gene>